<comment type="pathway">
    <text evidence="1">Carbohydrate acid metabolism; D-gluconate degradation.</text>
</comment>
<comment type="similarity">
    <text evidence="2">Belongs to the gluconokinase GntK/GntV family.</text>
</comment>
<dbReference type="GO" id="GO:0005975">
    <property type="term" value="P:carbohydrate metabolic process"/>
    <property type="evidence" value="ECO:0007669"/>
    <property type="project" value="InterPro"/>
</dbReference>
<organism evidence="10 11">
    <name type="scientific">Smittium culicis</name>
    <dbReference type="NCBI Taxonomy" id="133412"/>
    <lineage>
        <taxon>Eukaryota</taxon>
        <taxon>Fungi</taxon>
        <taxon>Fungi incertae sedis</taxon>
        <taxon>Zoopagomycota</taxon>
        <taxon>Kickxellomycotina</taxon>
        <taxon>Harpellomycetes</taxon>
        <taxon>Harpellales</taxon>
        <taxon>Legeriomycetaceae</taxon>
        <taxon>Smittium</taxon>
    </lineage>
</organism>
<dbReference type="EC" id="2.7.1.12" evidence="3"/>
<dbReference type="PANTHER" id="PTHR43442">
    <property type="entry name" value="GLUCONOKINASE-RELATED"/>
    <property type="match status" value="1"/>
</dbReference>
<evidence type="ECO:0000256" key="7">
    <source>
        <dbReference type="ARBA" id="ARBA00022840"/>
    </source>
</evidence>
<evidence type="ECO:0000256" key="8">
    <source>
        <dbReference type="ARBA" id="ARBA00029835"/>
    </source>
</evidence>
<comment type="caution">
    <text evidence="10">The sequence shown here is derived from an EMBL/GenBank/DDBJ whole genome shotgun (WGS) entry which is preliminary data.</text>
</comment>
<dbReference type="Proteomes" id="UP000187429">
    <property type="component" value="Unassembled WGS sequence"/>
</dbReference>
<dbReference type="SUPFAM" id="SSF52540">
    <property type="entry name" value="P-loop containing nucleoside triphosphate hydrolases"/>
    <property type="match status" value="1"/>
</dbReference>
<dbReference type="PROSITE" id="PS51257">
    <property type="entry name" value="PROKAR_LIPOPROTEIN"/>
    <property type="match status" value="1"/>
</dbReference>
<accession>A0A1R1XV22</accession>
<dbReference type="PANTHER" id="PTHR43442:SF3">
    <property type="entry name" value="GLUCONOKINASE-RELATED"/>
    <property type="match status" value="1"/>
</dbReference>
<dbReference type="AlphaFoldDB" id="A0A1R1XV22"/>
<dbReference type="OrthoDB" id="275177at2759"/>
<evidence type="ECO:0000256" key="1">
    <source>
        <dbReference type="ARBA" id="ARBA00004875"/>
    </source>
</evidence>
<evidence type="ECO:0000256" key="6">
    <source>
        <dbReference type="ARBA" id="ARBA00022777"/>
    </source>
</evidence>
<evidence type="ECO:0000256" key="5">
    <source>
        <dbReference type="ARBA" id="ARBA00022741"/>
    </source>
</evidence>
<dbReference type="InterPro" id="IPR031322">
    <property type="entry name" value="Shikimate/glucono_kinase"/>
</dbReference>
<dbReference type="Gene3D" id="3.40.50.300">
    <property type="entry name" value="P-loop containing nucleotide triphosphate hydrolases"/>
    <property type="match status" value="1"/>
</dbReference>
<evidence type="ECO:0000256" key="4">
    <source>
        <dbReference type="ARBA" id="ARBA00022679"/>
    </source>
</evidence>
<keyword evidence="7" id="KW-0067">ATP-binding</keyword>
<dbReference type="GO" id="GO:0005524">
    <property type="term" value="F:ATP binding"/>
    <property type="evidence" value="ECO:0007669"/>
    <property type="project" value="UniProtKB-KW"/>
</dbReference>
<evidence type="ECO:0000256" key="2">
    <source>
        <dbReference type="ARBA" id="ARBA00008420"/>
    </source>
</evidence>
<comment type="catalytic activity">
    <reaction evidence="9">
        <text>D-gluconate + ATP = 6-phospho-D-gluconate + ADP + H(+)</text>
        <dbReference type="Rhea" id="RHEA:19433"/>
        <dbReference type="ChEBI" id="CHEBI:15378"/>
        <dbReference type="ChEBI" id="CHEBI:18391"/>
        <dbReference type="ChEBI" id="CHEBI:30616"/>
        <dbReference type="ChEBI" id="CHEBI:58759"/>
        <dbReference type="ChEBI" id="CHEBI:456216"/>
        <dbReference type="EC" id="2.7.1.12"/>
    </reaction>
</comment>
<evidence type="ECO:0000256" key="9">
    <source>
        <dbReference type="ARBA" id="ARBA00048090"/>
    </source>
</evidence>
<evidence type="ECO:0000313" key="11">
    <source>
        <dbReference type="Proteomes" id="UP000187429"/>
    </source>
</evidence>
<dbReference type="UniPathway" id="UPA00792"/>
<keyword evidence="4" id="KW-0808">Transferase</keyword>
<sequence>MQSEKLPATSSSGALPLEVNLYVAMGVTGCGKSTIAKMIAENLKCAYIDADDFHPPENVNKMKRGIPLTDEDRIPWLEAINRYVFDLAKDFSSSIESYFRIGTQNTKENKATTNNLQNEICDRMSIDTHFMPNIETSVYESRGIGVDNKSSSEKVCSSSSSSKSLNLTLACSALRDMYRIILSQNKFFFEPKNKPLYNFKATFIYLELSMQTILGRLELRKGHFAGADLVASQFATLELPKCTAPIDIANSKTSCDLNGTNYESLRLRNFSNDNNIKLCSSAPQPHFCSQQQLAHSASSAQLIRESRTPIYDFISISCENLPPNKITQIILQALYPHLPSSKY</sequence>
<protein>
    <recommendedName>
        <fullName evidence="3">gluconokinase</fullName>
        <ecNumber evidence="3">2.7.1.12</ecNumber>
    </recommendedName>
    <alternativeName>
        <fullName evidence="8">Gluconate kinase</fullName>
    </alternativeName>
</protein>
<proteinExistence type="inferred from homology"/>
<dbReference type="GO" id="GO:0046316">
    <property type="term" value="F:gluconokinase activity"/>
    <property type="evidence" value="ECO:0007669"/>
    <property type="project" value="UniProtKB-EC"/>
</dbReference>
<dbReference type="InterPro" id="IPR006001">
    <property type="entry name" value="Therm_gnt_kin"/>
</dbReference>
<evidence type="ECO:0000313" key="10">
    <source>
        <dbReference type="EMBL" id="OMJ18491.1"/>
    </source>
</evidence>
<evidence type="ECO:0000256" key="3">
    <source>
        <dbReference type="ARBA" id="ARBA00012054"/>
    </source>
</evidence>
<dbReference type="Pfam" id="PF01202">
    <property type="entry name" value="SKI"/>
    <property type="match status" value="1"/>
</dbReference>
<keyword evidence="5" id="KW-0547">Nucleotide-binding</keyword>
<dbReference type="CDD" id="cd02021">
    <property type="entry name" value="GntK"/>
    <property type="match status" value="1"/>
</dbReference>
<keyword evidence="6 10" id="KW-0418">Kinase</keyword>
<gene>
    <name evidence="10" type="ORF">AYI69_g6996</name>
</gene>
<dbReference type="InterPro" id="IPR027417">
    <property type="entry name" value="P-loop_NTPase"/>
</dbReference>
<dbReference type="EMBL" id="LSSM01003262">
    <property type="protein sequence ID" value="OMJ18491.1"/>
    <property type="molecule type" value="Genomic_DNA"/>
</dbReference>
<dbReference type="GO" id="GO:0005737">
    <property type="term" value="C:cytoplasm"/>
    <property type="evidence" value="ECO:0007669"/>
    <property type="project" value="TreeGrafter"/>
</dbReference>
<reference evidence="11" key="1">
    <citation type="submission" date="2017-01" db="EMBL/GenBank/DDBJ databases">
        <authorList>
            <person name="Wang Y."/>
            <person name="White M."/>
            <person name="Kvist S."/>
            <person name="Moncalvo J.-M."/>
        </authorList>
    </citation>
    <scope>NUCLEOTIDE SEQUENCE [LARGE SCALE GENOMIC DNA]</scope>
    <source>
        <strain evidence="11">ID-206-W2</strain>
    </source>
</reference>
<keyword evidence="11" id="KW-1185">Reference proteome</keyword>
<name>A0A1R1XV22_9FUNG</name>